<sequence length="402" mass="45446">MSALVNLFYLYDPWFFHFLRMAFVVGVFACGYLVWQIMRGKPNGIVIPKDSVIAIIALIGFSVIPLLINGTKELGVLAMYFKMLILFIFGIAVYNLFYRVEDGKSLLVRDLKIGIGIQWIFGVMALLGVPFMVDFLLSTNAMMPRFFGSEQEYRLYNITSSAFFQLSIFYLMLLHFLLAYNKKTDSINGWFLFLILCIGLISGRTFLLLSVISIALYFKWRYVLPLVAFTALILFLAIVFPENRYVEHALEPVINLLSGSGKVSSSTDNLVKNHLFLPTLSQFISGDGLYYTEKGGYYGGSDSGYIRQVLYGGASYMLVCFVFTFYFVRKVAVNWFEGNWIFTLSTIGLLAILNIKADTFAFPGVMMLFLMFLSLFGTSGRNLVIFCKDKNNGSANKEIGNV</sequence>
<feature type="transmembrane region" description="Helical" evidence="1">
    <location>
        <begin position="309"/>
        <end position="328"/>
    </location>
</feature>
<feature type="transmembrane region" description="Helical" evidence="1">
    <location>
        <begin position="119"/>
        <end position="138"/>
    </location>
</feature>
<feature type="transmembrane region" description="Helical" evidence="1">
    <location>
        <begin position="222"/>
        <end position="240"/>
    </location>
</feature>
<proteinExistence type="predicted"/>
<dbReference type="OrthoDB" id="5688157at2"/>
<name>A0A011MJF0_9PAST</name>
<feature type="transmembrane region" description="Helical" evidence="1">
    <location>
        <begin position="190"/>
        <end position="216"/>
    </location>
</feature>
<keyword evidence="1" id="KW-0812">Transmembrane</keyword>
<keyword evidence="1" id="KW-0472">Membrane</keyword>
<feature type="transmembrane region" description="Helical" evidence="1">
    <location>
        <begin position="47"/>
        <end position="68"/>
    </location>
</feature>
<keyword evidence="3" id="KW-1185">Reference proteome</keyword>
<gene>
    <name evidence="2" type="ORF">AK33_05165</name>
</gene>
<dbReference type="EMBL" id="JANJ01000003">
    <property type="protein sequence ID" value="EXI62616.1"/>
    <property type="molecule type" value="Genomic_DNA"/>
</dbReference>
<feature type="transmembrane region" description="Helical" evidence="1">
    <location>
        <begin position="74"/>
        <end position="98"/>
    </location>
</feature>
<dbReference type="PATRIC" id="fig|1450449.3.peg.1007"/>
<feature type="transmembrane region" description="Helical" evidence="1">
    <location>
        <begin position="334"/>
        <end position="353"/>
    </location>
</feature>
<organism evidence="2 3">
    <name type="scientific">Mannheimia granulomatis</name>
    <dbReference type="NCBI Taxonomy" id="85402"/>
    <lineage>
        <taxon>Bacteria</taxon>
        <taxon>Pseudomonadati</taxon>
        <taxon>Pseudomonadota</taxon>
        <taxon>Gammaproteobacteria</taxon>
        <taxon>Pasteurellales</taxon>
        <taxon>Pasteurellaceae</taxon>
        <taxon>Mannheimia</taxon>
    </lineage>
</organism>
<accession>A0A011MJF0</accession>
<feature type="transmembrane region" description="Helical" evidence="1">
    <location>
        <begin position="158"/>
        <end position="178"/>
    </location>
</feature>
<feature type="transmembrane region" description="Helical" evidence="1">
    <location>
        <begin position="14"/>
        <end position="35"/>
    </location>
</feature>
<evidence type="ECO:0000313" key="3">
    <source>
        <dbReference type="Proteomes" id="UP000054123"/>
    </source>
</evidence>
<dbReference type="STRING" id="1122190.GCA_000621105_01657"/>
<dbReference type="AlphaFoldDB" id="A0A011MJF0"/>
<reference evidence="2 3" key="1">
    <citation type="journal article" date="2014" name="Genome Announc.">
        <title>Genome Sequence of a Presumptive Mannheimia haemolytica Strain with an A1/A6-Cross-Reactive Serotype from a White-Tailed Deer (Odocoileus virginianus).</title>
        <authorList>
            <person name="Lawrence P.K."/>
            <person name="Bey R.F."/>
            <person name="Wiener B."/>
            <person name="Kittichotirat W."/>
            <person name="Bumgarner R.E."/>
        </authorList>
    </citation>
    <scope>NUCLEOTIDE SEQUENCE [LARGE SCALE GENOMIC DNA]</scope>
    <source>
        <strain evidence="2 3">PKL10</strain>
    </source>
</reference>
<protein>
    <submittedName>
        <fullName evidence="2">Membrane protein</fullName>
    </submittedName>
</protein>
<comment type="caution">
    <text evidence="2">The sequence shown here is derived from an EMBL/GenBank/DDBJ whole genome shotgun (WGS) entry which is preliminary data.</text>
</comment>
<dbReference type="Proteomes" id="UP000054123">
    <property type="component" value="Unassembled WGS sequence"/>
</dbReference>
<dbReference type="RefSeq" id="WP_042802418.1">
    <property type="nucleotide sequence ID" value="NZ_AVSP01000007.1"/>
</dbReference>
<evidence type="ECO:0000313" key="2">
    <source>
        <dbReference type="EMBL" id="EXI62616.1"/>
    </source>
</evidence>
<feature type="transmembrane region" description="Helical" evidence="1">
    <location>
        <begin position="360"/>
        <end position="378"/>
    </location>
</feature>
<evidence type="ECO:0000256" key="1">
    <source>
        <dbReference type="SAM" id="Phobius"/>
    </source>
</evidence>
<keyword evidence="1" id="KW-1133">Transmembrane helix</keyword>